<dbReference type="Gene3D" id="1.20.120.160">
    <property type="entry name" value="HPT domain"/>
    <property type="match status" value="1"/>
</dbReference>
<dbReference type="RefSeq" id="WP_074835692.1">
    <property type="nucleotide sequence ID" value="NZ_FOAT01000021.1"/>
</dbReference>
<dbReference type="InterPro" id="IPR036641">
    <property type="entry name" value="HPT_dom_sf"/>
</dbReference>
<accession>A0A1H7PDK5</accession>
<reference evidence="1 2" key="1">
    <citation type="submission" date="2016-10" db="EMBL/GenBank/DDBJ databases">
        <authorList>
            <person name="de Groot N.N."/>
        </authorList>
    </citation>
    <scope>NUCLEOTIDE SEQUENCE [LARGE SCALE GENOMIC DNA]</scope>
    <source>
        <strain evidence="1 2">KH2T6</strain>
    </source>
</reference>
<sequence length="133" mass="15103">MTEKDRAELVKCGIDYADGLEKFMDEELLYCGLLVNFLTENTFDEAKRCMDSGDDEGVMRAVHSMKSVTGTLSMYELYTLCYDTVDALRGGDRESALDSFGRAYEVYKRTVECIKRVIVDGGLEYERIQDDVS</sequence>
<dbReference type="Proteomes" id="UP000186015">
    <property type="component" value="Unassembled WGS sequence"/>
</dbReference>
<organism evidence="1 2">
    <name type="scientific">Ruminococcus albus</name>
    <dbReference type="NCBI Taxonomy" id="1264"/>
    <lineage>
        <taxon>Bacteria</taxon>
        <taxon>Bacillati</taxon>
        <taxon>Bacillota</taxon>
        <taxon>Clostridia</taxon>
        <taxon>Eubacteriales</taxon>
        <taxon>Oscillospiraceae</taxon>
        <taxon>Ruminococcus</taxon>
    </lineage>
</organism>
<dbReference type="OrthoDB" id="1669200at2"/>
<protein>
    <recommendedName>
        <fullName evidence="3">Hpt domain-containing protein</fullName>
    </recommendedName>
</protein>
<gene>
    <name evidence="1" type="ORF">SAMN05216469_1212</name>
</gene>
<name>A0A1H7PDK5_RUMAL</name>
<evidence type="ECO:0000313" key="2">
    <source>
        <dbReference type="Proteomes" id="UP000186015"/>
    </source>
</evidence>
<dbReference type="GO" id="GO:0000160">
    <property type="term" value="P:phosphorelay signal transduction system"/>
    <property type="evidence" value="ECO:0007669"/>
    <property type="project" value="InterPro"/>
</dbReference>
<evidence type="ECO:0008006" key="3">
    <source>
        <dbReference type="Google" id="ProtNLM"/>
    </source>
</evidence>
<dbReference type="EMBL" id="FOAT01000021">
    <property type="protein sequence ID" value="SEL33860.1"/>
    <property type="molecule type" value="Genomic_DNA"/>
</dbReference>
<dbReference type="AlphaFoldDB" id="A0A1H7PDK5"/>
<proteinExistence type="predicted"/>
<evidence type="ECO:0000313" key="1">
    <source>
        <dbReference type="EMBL" id="SEL33860.1"/>
    </source>
</evidence>
<dbReference type="SUPFAM" id="SSF47226">
    <property type="entry name" value="Histidine-containing phosphotransfer domain, HPT domain"/>
    <property type="match status" value="1"/>
</dbReference>